<dbReference type="InterPro" id="IPR052173">
    <property type="entry name" value="Beta-lactam_resp_regulator"/>
</dbReference>
<dbReference type="PANTHER" id="PTHR34978:SF3">
    <property type="entry name" value="SLR0241 PROTEIN"/>
    <property type="match status" value="1"/>
</dbReference>
<accession>A0A7X0MM72</accession>
<feature type="transmembrane region" description="Helical" evidence="3">
    <location>
        <begin position="89"/>
        <end position="109"/>
    </location>
</feature>
<dbReference type="EMBL" id="JACHBT010000003">
    <property type="protein sequence ID" value="MBB6503806.1"/>
    <property type="molecule type" value="Genomic_DNA"/>
</dbReference>
<evidence type="ECO:0000256" key="1">
    <source>
        <dbReference type="SAM" id="Coils"/>
    </source>
</evidence>
<evidence type="ECO:0000313" key="5">
    <source>
        <dbReference type="EMBL" id="MBB6503806.1"/>
    </source>
</evidence>
<feature type="region of interest" description="Disordered" evidence="2">
    <location>
        <begin position="389"/>
        <end position="408"/>
    </location>
</feature>
<keyword evidence="3" id="KW-0472">Membrane</keyword>
<organism evidence="5 6">
    <name type="scientific">Sphingomonas endophytica</name>
    <dbReference type="NCBI Taxonomy" id="869719"/>
    <lineage>
        <taxon>Bacteria</taxon>
        <taxon>Pseudomonadati</taxon>
        <taxon>Pseudomonadota</taxon>
        <taxon>Alphaproteobacteria</taxon>
        <taxon>Sphingomonadales</taxon>
        <taxon>Sphingomonadaceae</taxon>
        <taxon>Sphingomonas</taxon>
    </lineage>
</organism>
<dbReference type="PANTHER" id="PTHR34978">
    <property type="entry name" value="POSSIBLE SENSOR-TRANSDUCER PROTEIN BLAR"/>
    <property type="match status" value="1"/>
</dbReference>
<proteinExistence type="predicted"/>
<feature type="compositionally biased region" description="Pro residues" evidence="2">
    <location>
        <begin position="390"/>
        <end position="408"/>
    </location>
</feature>
<name>A0A7X0MM72_9SPHN</name>
<reference evidence="5 6" key="2">
    <citation type="submission" date="2020-08" db="EMBL/GenBank/DDBJ databases">
        <authorList>
            <person name="Partida-Martinez L."/>
            <person name="Huntemann M."/>
            <person name="Clum A."/>
            <person name="Wang J."/>
            <person name="Palaniappan K."/>
            <person name="Ritter S."/>
            <person name="Chen I.-M."/>
            <person name="Stamatis D."/>
            <person name="Reddy T."/>
            <person name="O'Malley R."/>
            <person name="Daum C."/>
            <person name="Shapiro N."/>
            <person name="Ivanova N."/>
            <person name="Kyrpides N."/>
            <person name="Woyke T."/>
        </authorList>
    </citation>
    <scope>NUCLEOTIDE SEQUENCE [LARGE SCALE GENOMIC DNA]</scope>
    <source>
        <strain evidence="5 6">AS3.13</strain>
    </source>
</reference>
<dbReference type="CDD" id="cd07341">
    <property type="entry name" value="M56_BlaR1_MecR1_like"/>
    <property type="match status" value="1"/>
</dbReference>
<sequence>MIGWAIEAMLASALLMLAVLVLRGPVRTAFGARVAYALWALPALRLVMPPLPEGWRGEALPVLPAPEPIVIMLGEPVATLPVETTHSALGWPPVALGLWLGGAALLLAWQAVGYLRFRYNVLRLGIAVNRVGSITVVQSAATDGPLAFGVFDRVVAFPRDFAARFDPEERALALEHELGHHARGDLVANWVALAVLALHWFNPLAWTAFRKFRADQEMANDARVLARTDGAARHAYGCAIVKAAHGRAVSPACHLNTVKDLKGRLKMLGKKKATRTQTATGAMAIMALAIGGLAFTASGTQAAERVRAGVEDATGIEMPEMPEIPEMPEMPETPEMPDVPALPHATPVPGTRHIVVQKHKGRDTTVTVTTDGRTTTYTGEAAERYLAAHPAPPPPAPPAPPAPNVAPVPPVPPTPPMPPVPGVDMTELNAHAAELGRNAARLQRQAAQMQRHAALDSARLQRQAAAMAREAARIDTAQLRRDAMETQRQALRAALTGLEHARAGLTVNRNLTDAQRAEAMAAIDGELANLRRRVADRD</sequence>
<dbReference type="RefSeq" id="WP_184504206.1">
    <property type="nucleotide sequence ID" value="NZ_JACHBT010000003.1"/>
</dbReference>
<dbReference type="Pfam" id="PF05569">
    <property type="entry name" value="Peptidase_M56"/>
    <property type="match status" value="1"/>
</dbReference>
<keyword evidence="3" id="KW-0812">Transmembrane</keyword>
<dbReference type="InterPro" id="IPR008756">
    <property type="entry name" value="Peptidase_M56"/>
</dbReference>
<gene>
    <name evidence="5" type="ORF">F4693_000761</name>
</gene>
<reference evidence="5 6" key="1">
    <citation type="submission" date="2020-08" db="EMBL/GenBank/DDBJ databases">
        <title>The Agave Microbiome: Exploring the role of microbial communities in plant adaptations to desert environments.</title>
        <authorList>
            <person name="Partida-Martinez L.P."/>
        </authorList>
    </citation>
    <scope>NUCLEOTIDE SEQUENCE [LARGE SCALE GENOMIC DNA]</scope>
    <source>
        <strain evidence="5 6">AS3.13</strain>
    </source>
</reference>
<protein>
    <submittedName>
        <fullName evidence="5">Beta-lactamase regulating signal transducer with metallopeptidase domain</fullName>
    </submittedName>
</protein>
<dbReference type="Proteomes" id="UP000522313">
    <property type="component" value="Unassembled WGS sequence"/>
</dbReference>
<evidence type="ECO:0000313" key="6">
    <source>
        <dbReference type="Proteomes" id="UP000522313"/>
    </source>
</evidence>
<feature type="transmembrane region" description="Helical" evidence="3">
    <location>
        <begin position="187"/>
        <end position="209"/>
    </location>
</feature>
<feature type="domain" description="Peptidase M56" evidence="4">
    <location>
        <begin position="6"/>
        <end position="268"/>
    </location>
</feature>
<keyword evidence="1" id="KW-0175">Coiled coil</keyword>
<evidence type="ECO:0000256" key="3">
    <source>
        <dbReference type="SAM" id="Phobius"/>
    </source>
</evidence>
<evidence type="ECO:0000259" key="4">
    <source>
        <dbReference type="Pfam" id="PF05569"/>
    </source>
</evidence>
<feature type="coiled-coil region" evidence="1">
    <location>
        <begin position="425"/>
        <end position="501"/>
    </location>
</feature>
<comment type="caution">
    <text evidence="5">The sequence shown here is derived from an EMBL/GenBank/DDBJ whole genome shotgun (WGS) entry which is preliminary data.</text>
</comment>
<keyword evidence="3" id="KW-1133">Transmembrane helix</keyword>
<dbReference type="AlphaFoldDB" id="A0A7X0MM72"/>
<evidence type="ECO:0000256" key="2">
    <source>
        <dbReference type="SAM" id="MobiDB-lite"/>
    </source>
</evidence>